<dbReference type="EMBL" id="GBRH01283195">
    <property type="protein sequence ID" value="JAD14700.1"/>
    <property type="molecule type" value="Transcribed_RNA"/>
</dbReference>
<name>A0A0A8XQ72_ARUDO</name>
<dbReference type="AlphaFoldDB" id="A0A0A8XQ72"/>
<proteinExistence type="predicted"/>
<organism evidence="1">
    <name type="scientific">Arundo donax</name>
    <name type="common">Giant reed</name>
    <name type="synonym">Donax arundinaceus</name>
    <dbReference type="NCBI Taxonomy" id="35708"/>
    <lineage>
        <taxon>Eukaryota</taxon>
        <taxon>Viridiplantae</taxon>
        <taxon>Streptophyta</taxon>
        <taxon>Embryophyta</taxon>
        <taxon>Tracheophyta</taxon>
        <taxon>Spermatophyta</taxon>
        <taxon>Magnoliopsida</taxon>
        <taxon>Liliopsida</taxon>
        <taxon>Poales</taxon>
        <taxon>Poaceae</taxon>
        <taxon>PACMAD clade</taxon>
        <taxon>Arundinoideae</taxon>
        <taxon>Arundineae</taxon>
        <taxon>Arundo</taxon>
    </lineage>
</organism>
<reference evidence="1" key="2">
    <citation type="journal article" date="2015" name="Data Brief">
        <title>Shoot transcriptome of the giant reed, Arundo donax.</title>
        <authorList>
            <person name="Barrero R.A."/>
            <person name="Guerrero F.D."/>
            <person name="Moolhuijzen P."/>
            <person name="Goolsby J.A."/>
            <person name="Tidwell J."/>
            <person name="Bellgard S.E."/>
            <person name="Bellgard M.I."/>
        </authorList>
    </citation>
    <scope>NUCLEOTIDE SEQUENCE</scope>
    <source>
        <tissue evidence="1">Shoot tissue taken approximately 20 cm above the soil surface</tissue>
    </source>
</reference>
<sequence length="78" mass="8351">MDLITSFAFPGSCATSSQISMFFPQSISLSLSLVAAFTISEAIFSRASFNLLSLSSLLRPANPNRDRPQLPQGALLLS</sequence>
<accession>A0A0A8XQ72</accession>
<protein>
    <submittedName>
        <fullName evidence="1">Uncharacterized protein</fullName>
    </submittedName>
</protein>
<evidence type="ECO:0000313" key="1">
    <source>
        <dbReference type="EMBL" id="JAD14700.1"/>
    </source>
</evidence>
<reference evidence="1" key="1">
    <citation type="submission" date="2014-09" db="EMBL/GenBank/DDBJ databases">
        <authorList>
            <person name="Magalhaes I.L.F."/>
            <person name="Oliveira U."/>
            <person name="Santos F.R."/>
            <person name="Vidigal T.H.D.A."/>
            <person name="Brescovit A.D."/>
            <person name="Santos A.J."/>
        </authorList>
    </citation>
    <scope>NUCLEOTIDE SEQUENCE</scope>
    <source>
        <tissue evidence="1">Shoot tissue taken approximately 20 cm above the soil surface</tissue>
    </source>
</reference>